<dbReference type="RefSeq" id="WP_377387030.1">
    <property type="nucleotide sequence ID" value="NZ_JBHSAN010000008.1"/>
</dbReference>
<dbReference type="PROSITE" id="PS51186">
    <property type="entry name" value="GNAT"/>
    <property type="match status" value="1"/>
</dbReference>
<dbReference type="Proteomes" id="UP001597478">
    <property type="component" value="Unassembled WGS sequence"/>
</dbReference>
<evidence type="ECO:0000256" key="4">
    <source>
        <dbReference type="ARBA" id="ARBA00023315"/>
    </source>
</evidence>
<protein>
    <submittedName>
        <fullName evidence="6">Ribosomal protein S18-alanine N-acetyltransferase</fullName>
        <ecNumber evidence="6">2.3.1.266</ecNumber>
    </submittedName>
</protein>
<evidence type="ECO:0000313" key="6">
    <source>
        <dbReference type="EMBL" id="MFD2797807.1"/>
    </source>
</evidence>
<sequence>MRLEPLRRRHVRRCAEIEKVLFAGDSPWPAAAFHSELDAGGYYLVALSDTGEVVGYAGLARAGRPGDWETSVHTIGVLPEYQGQGVGTELLRALLERADELAAPVFLEVRTDNDSAIRLYEKHGFERIGLRKRYYQPSGADAYTMMRPARQTQEVAR</sequence>
<gene>
    <name evidence="6" type="primary">rimI</name>
    <name evidence="6" type="ORF">ACFS2C_00170</name>
</gene>
<dbReference type="InterPro" id="IPR000182">
    <property type="entry name" value="GNAT_dom"/>
</dbReference>
<name>A0ABW5W1V5_9PSEU</name>
<keyword evidence="3 6" id="KW-0808">Transferase</keyword>
<dbReference type="PANTHER" id="PTHR43420">
    <property type="entry name" value="ACETYLTRANSFERASE"/>
    <property type="match status" value="1"/>
</dbReference>
<accession>A0ABW5W1V5</accession>
<dbReference type="NCBIfam" id="TIGR01575">
    <property type="entry name" value="rimI"/>
    <property type="match status" value="1"/>
</dbReference>
<dbReference type="Pfam" id="PF00583">
    <property type="entry name" value="Acetyltransf_1"/>
    <property type="match status" value="1"/>
</dbReference>
<proteinExistence type="inferred from homology"/>
<evidence type="ECO:0000256" key="3">
    <source>
        <dbReference type="ARBA" id="ARBA00022679"/>
    </source>
</evidence>
<dbReference type="InterPro" id="IPR050680">
    <property type="entry name" value="YpeA/RimI_acetyltransf"/>
</dbReference>
<feature type="domain" description="N-acetyltransferase" evidence="5">
    <location>
        <begin position="1"/>
        <end position="150"/>
    </location>
</feature>
<comment type="caution">
    <text evidence="6">The sequence shown here is derived from an EMBL/GenBank/DDBJ whole genome shotgun (WGS) entry which is preliminary data.</text>
</comment>
<evidence type="ECO:0000256" key="2">
    <source>
        <dbReference type="ARBA" id="ARBA00022490"/>
    </source>
</evidence>
<dbReference type="GO" id="GO:0008999">
    <property type="term" value="F:protein-N-terminal-alanine acetyltransferase activity"/>
    <property type="evidence" value="ECO:0007669"/>
    <property type="project" value="UniProtKB-EC"/>
</dbReference>
<dbReference type="InterPro" id="IPR016181">
    <property type="entry name" value="Acyl_CoA_acyltransferase"/>
</dbReference>
<dbReference type="GO" id="GO:0005840">
    <property type="term" value="C:ribosome"/>
    <property type="evidence" value="ECO:0007669"/>
    <property type="project" value="UniProtKB-KW"/>
</dbReference>
<organism evidence="6 7">
    <name type="scientific">Prauserella oleivorans</name>
    <dbReference type="NCBI Taxonomy" id="1478153"/>
    <lineage>
        <taxon>Bacteria</taxon>
        <taxon>Bacillati</taxon>
        <taxon>Actinomycetota</taxon>
        <taxon>Actinomycetes</taxon>
        <taxon>Pseudonocardiales</taxon>
        <taxon>Pseudonocardiaceae</taxon>
        <taxon>Prauserella</taxon>
    </lineage>
</organism>
<dbReference type="EC" id="2.3.1.266" evidence="6"/>
<keyword evidence="4 6" id="KW-0012">Acyltransferase</keyword>
<evidence type="ECO:0000259" key="5">
    <source>
        <dbReference type="PROSITE" id="PS51186"/>
    </source>
</evidence>
<keyword evidence="2" id="KW-0963">Cytoplasm</keyword>
<evidence type="ECO:0000313" key="7">
    <source>
        <dbReference type="Proteomes" id="UP001597478"/>
    </source>
</evidence>
<evidence type="ECO:0000256" key="1">
    <source>
        <dbReference type="ARBA" id="ARBA00005395"/>
    </source>
</evidence>
<comment type="similarity">
    <text evidence="1">Belongs to the acetyltransferase family. RimI subfamily.</text>
</comment>
<dbReference type="Gene3D" id="3.40.630.30">
    <property type="match status" value="1"/>
</dbReference>
<keyword evidence="7" id="KW-1185">Reference proteome</keyword>
<dbReference type="EMBL" id="JBHUOF010000001">
    <property type="protein sequence ID" value="MFD2797807.1"/>
    <property type="molecule type" value="Genomic_DNA"/>
</dbReference>
<dbReference type="PANTHER" id="PTHR43420:SF12">
    <property type="entry name" value="N-ACETYLTRANSFERASE DOMAIN-CONTAINING PROTEIN"/>
    <property type="match status" value="1"/>
</dbReference>
<keyword evidence="6" id="KW-0689">Ribosomal protein</keyword>
<reference evidence="7" key="1">
    <citation type="journal article" date="2019" name="Int. J. Syst. Evol. Microbiol.">
        <title>The Global Catalogue of Microorganisms (GCM) 10K type strain sequencing project: providing services to taxonomists for standard genome sequencing and annotation.</title>
        <authorList>
            <consortium name="The Broad Institute Genomics Platform"/>
            <consortium name="The Broad Institute Genome Sequencing Center for Infectious Disease"/>
            <person name="Wu L."/>
            <person name="Ma J."/>
        </authorList>
    </citation>
    <scope>NUCLEOTIDE SEQUENCE [LARGE SCALE GENOMIC DNA]</scope>
    <source>
        <strain evidence="7">IBRC-M 10906</strain>
    </source>
</reference>
<dbReference type="CDD" id="cd04301">
    <property type="entry name" value="NAT_SF"/>
    <property type="match status" value="1"/>
</dbReference>
<dbReference type="InterPro" id="IPR006464">
    <property type="entry name" value="AcTrfase_RimI/Ard1"/>
</dbReference>
<dbReference type="SUPFAM" id="SSF55729">
    <property type="entry name" value="Acyl-CoA N-acyltransferases (Nat)"/>
    <property type="match status" value="1"/>
</dbReference>
<keyword evidence="6" id="KW-0687">Ribonucleoprotein</keyword>